<keyword evidence="2" id="KW-1185">Reference proteome</keyword>
<name>A0AAE0CWM5_COLKA</name>
<organism evidence="1 2">
    <name type="scientific">Colletotrichum kahawae</name>
    <name type="common">Coffee berry disease fungus</name>
    <dbReference type="NCBI Taxonomy" id="34407"/>
    <lineage>
        <taxon>Eukaryota</taxon>
        <taxon>Fungi</taxon>
        <taxon>Dikarya</taxon>
        <taxon>Ascomycota</taxon>
        <taxon>Pezizomycotina</taxon>
        <taxon>Sordariomycetes</taxon>
        <taxon>Hypocreomycetidae</taxon>
        <taxon>Glomerellales</taxon>
        <taxon>Glomerellaceae</taxon>
        <taxon>Colletotrichum</taxon>
        <taxon>Colletotrichum gloeosporioides species complex</taxon>
    </lineage>
</organism>
<sequence length="146" mass="16284">MGSFRSCRRVICRIGGFQPGVTPTASFLESQLSESIVRYLLDTSLRCSPVELMRIITSFDIGIFQQRHAMVIYIHSRLPLLGEIVVAIGAVHRDMSGHIAKHSYWSLQDIDEKVFADLVSWKGVHGSAISKLVRLLDETVVDGEKA</sequence>
<evidence type="ECO:0000313" key="2">
    <source>
        <dbReference type="Proteomes" id="UP001281614"/>
    </source>
</evidence>
<dbReference type="Proteomes" id="UP001281614">
    <property type="component" value="Unassembled WGS sequence"/>
</dbReference>
<protein>
    <submittedName>
        <fullName evidence="1">Uncharacterized protein</fullName>
    </submittedName>
</protein>
<comment type="caution">
    <text evidence="1">The sequence shown here is derived from an EMBL/GenBank/DDBJ whole genome shotgun (WGS) entry which is preliminary data.</text>
</comment>
<reference evidence="1" key="1">
    <citation type="submission" date="2023-02" db="EMBL/GenBank/DDBJ databases">
        <title>Colletotrichum kahawae CIFC_Que2 genome sequencing and assembly.</title>
        <authorList>
            <person name="Baroncelli R."/>
        </authorList>
    </citation>
    <scope>NUCLEOTIDE SEQUENCE</scope>
    <source>
        <strain evidence="1">CIFC_Que2</strain>
    </source>
</reference>
<dbReference type="AlphaFoldDB" id="A0AAE0CWM5"/>
<dbReference type="EMBL" id="VYYT01000880">
    <property type="protein sequence ID" value="KAK2728462.1"/>
    <property type="molecule type" value="Genomic_DNA"/>
</dbReference>
<proteinExistence type="predicted"/>
<gene>
    <name evidence="1" type="ORF">CKAH01_10934</name>
</gene>
<accession>A0AAE0CWM5</accession>
<evidence type="ECO:0000313" key="1">
    <source>
        <dbReference type="EMBL" id="KAK2728462.1"/>
    </source>
</evidence>